<accession>A0A015JV11</accession>
<dbReference type="EMBL" id="JEMT01029753">
    <property type="protein sequence ID" value="EXX50956.1"/>
    <property type="molecule type" value="Genomic_DNA"/>
</dbReference>
<proteinExistence type="predicted"/>
<reference evidence="1 2" key="1">
    <citation type="submission" date="2014-02" db="EMBL/GenBank/DDBJ databases">
        <title>Single nucleus genome sequencing reveals high similarity among nuclei of an endomycorrhizal fungus.</title>
        <authorList>
            <person name="Lin K."/>
            <person name="Geurts R."/>
            <person name="Zhang Z."/>
            <person name="Limpens E."/>
            <person name="Saunders D.G."/>
            <person name="Mu D."/>
            <person name="Pang E."/>
            <person name="Cao H."/>
            <person name="Cha H."/>
            <person name="Lin T."/>
            <person name="Zhou Q."/>
            <person name="Shang Y."/>
            <person name="Li Y."/>
            <person name="Ivanov S."/>
            <person name="Sharma T."/>
            <person name="Velzen R.V."/>
            <person name="Ruijter N.D."/>
            <person name="Aanen D.K."/>
            <person name="Win J."/>
            <person name="Kamoun S."/>
            <person name="Bisseling T."/>
            <person name="Huang S."/>
        </authorList>
    </citation>
    <scope>NUCLEOTIDE SEQUENCE [LARGE SCALE GENOMIC DNA]</scope>
    <source>
        <strain evidence="2">DAOM197198w</strain>
    </source>
</reference>
<dbReference type="Proteomes" id="UP000022910">
    <property type="component" value="Unassembled WGS sequence"/>
</dbReference>
<dbReference type="OrthoDB" id="2336277at2759"/>
<gene>
    <name evidence="1" type="ORF">RirG_266140</name>
</gene>
<organism evidence="1 2">
    <name type="scientific">Rhizophagus irregularis (strain DAOM 197198w)</name>
    <name type="common">Glomus intraradices</name>
    <dbReference type="NCBI Taxonomy" id="1432141"/>
    <lineage>
        <taxon>Eukaryota</taxon>
        <taxon>Fungi</taxon>
        <taxon>Fungi incertae sedis</taxon>
        <taxon>Mucoromycota</taxon>
        <taxon>Glomeromycotina</taxon>
        <taxon>Glomeromycetes</taxon>
        <taxon>Glomerales</taxon>
        <taxon>Glomeraceae</taxon>
        <taxon>Rhizophagus</taxon>
    </lineage>
</organism>
<dbReference type="HOGENOM" id="CLU_2943029_0_0_1"/>
<comment type="caution">
    <text evidence="1">The sequence shown here is derived from an EMBL/GenBank/DDBJ whole genome shotgun (WGS) entry which is preliminary data.</text>
</comment>
<evidence type="ECO:0000313" key="2">
    <source>
        <dbReference type="Proteomes" id="UP000022910"/>
    </source>
</evidence>
<name>A0A015JV11_RHIIW</name>
<keyword evidence="2" id="KW-1185">Reference proteome</keyword>
<evidence type="ECO:0000313" key="1">
    <source>
        <dbReference type="EMBL" id="EXX50956.1"/>
    </source>
</evidence>
<dbReference type="AlphaFoldDB" id="A0A015JV11"/>
<sequence>MSIINLKCCLKNGQDEKTFIISPCKEDKVAILEFAVKTLLANQGYQVLFLGFDLYVNDSK</sequence>
<protein>
    <submittedName>
        <fullName evidence="1">Uncharacterized protein</fullName>
    </submittedName>
</protein>